<evidence type="ECO:0000256" key="1">
    <source>
        <dbReference type="SAM" id="MobiDB-lite"/>
    </source>
</evidence>
<protein>
    <submittedName>
        <fullName evidence="2">Uncharacterized protein</fullName>
    </submittedName>
</protein>
<gene>
    <name evidence="2" type="ORF">GCM10020369_27030</name>
</gene>
<organism evidence="2 3">
    <name type="scientific">Cryptosporangium minutisporangium</name>
    <dbReference type="NCBI Taxonomy" id="113569"/>
    <lineage>
        <taxon>Bacteria</taxon>
        <taxon>Bacillati</taxon>
        <taxon>Actinomycetota</taxon>
        <taxon>Actinomycetes</taxon>
        <taxon>Cryptosporangiales</taxon>
        <taxon>Cryptosporangiaceae</taxon>
        <taxon>Cryptosporangium</taxon>
    </lineage>
</organism>
<name>A0ABP6SW39_9ACTN</name>
<reference evidence="3" key="1">
    <citation type="journal article" date="2019" name="Int. J. Syst. Evol. Microbiol.">
        <title>The Global Catalogue of Microorganisms (GCM) 10K type strain sequencing project: providing services to taxonomists for standard genome sequencing and annotation.</title>
        <authorList>
            <consortium name="The Broad Institute Genomics Platform"/>
            <consortium name="The Broad Institute Genome Sequencing Center for Infectious Disease"/>
            <person name="Wu L."/>
            <person name="Ma J."/>
        </authorList>
    </citation>
    <scope>NUCLEOTIDE SEQUENCE [LARGE SCALE GENOMIC DNA]</scope>
    <source>
        <strain evidence="3">JCM 9458</strain>
    </source>
</reference>
<dbReference type="EMBL" id="BAAAYN010000017">
    <property type="protein sequence ID" value="GAA3386836.1"/>
    <property type="molecule type" value="Genomic_DNA"/>
</dbReference>
<dbReference type="Proteomes" id="UP001501676">
    <property type="component" value="Unassembled WGS sequence"/>
</dbReference>
<feature type="compositionally biased region" description="Basic residues" evidence="1">
    <location>
        <begin position="27"/>
        <end position="42"/>
    </location>
</feature>
<evidence type="ECO:0000313" key="2">
    <source>
        <dbReference type="EMBL" id="GAA3386836.1"/>
    </source>
</evidence>
<comment type="caution">
    <text evidence="2">The sequence shown here is derived from an EMBL/GenBank/DDBJ whole genome shotgun (WGS) entry which is preliminary data.</text>
</comment>
<feature type="region of interest" description="Disordered" evidence="1">
    <location>
        <begin position="1"/>
        <end position="55"/>
    </location>
</feature>
<proteinExistence type="predicted"/>
<accession>A0ABP6SW39</accession>
<sequence length="101" mass="11175">MKRHKASRTRAGSVGGGSWWRAAGRGSRVRAVSRRGERKRTAPRNEAPSRTDIPGYQACTYLDERGSRRIRLDAPRAAGRAWVPGAVPELRPSDVPIERSP</sequence>
<evidence type="ECO:0000313" key="3">
    <source>
        <dbReference type="Proteomes" id="UP001501676"/>
    </source>
</evidence>
<keyword evidence="3" id="KW-1185">Reference proteome</keyword>